<proteinExistence type="predicted"/>
<dbReference type="SFLD" id="SFLDS00003">
    <property type="entry name" value="Haloacid_Dehalogenase"/>
    <property type="match status" value="1"/>
</dbReference>
<dbReference type="RefSeq" id="WP_330091453.1">
    <property type="nucleotide sequence ID" value="NZ_JAUZMY010000008.1"/>
</dbReference>
<reference evidence="1 2" key="1">
    <citation type="submission" date="2023-08" db="EMBL/GenBank/DDBJ databases">
        <authorList>
            <person name="Girao M."/>
            <person name="Carvalho M.F."/>
        </authorList>
    </citation>
    <scope>NUCLEOTIDE SEQUENCE [LARGE SCALE GENOMIC DNA]</scope>
    <source>
        <strain evidence="1 2">CT-R113</strain>
    </source>
</reference>
<dbReference type="Proteomes" id="UP001356095">
    <property type="component" value="Unassembled WGS sequence"/>
</dbReference>
<dbReference type="InterPro" id="IPR051806">
    <property type="entry name" value="HAD-like_SPP"/>
</dbReference>
<protein>
    <submittedName>
        <fullName evidence="1">HAD-IA family hydrolase</fullName>
    </submittedName>
</protein>
<sequence length="220" mass="22976">MPHQPSIRTRGFLFDMDGTLVDSTAVVEAIWTGFAREHGLDAQEILGFSHGRQTADTLARFLPRLDPAERARIERDLAEQEFARTEGIAEIPGAAALLSALREAGAPVAMVTSASRDLALARMRLASVPVPDVVIAAEDATRSKPAPDGYLRAAGLLGVPADACTVFEDAEAGLRAGLASRAAVVVVGGHVSATTEGLTRIPDYTSLTVSAGEGAFSLNA</sequence>
<dbReference type="NCBIfam" id="TIGR01509">
    <property type="entry name" value="HAD-SF-IA-v3"/>
    <property type="match status" value="1"/>
</dbReference>
<comment type="caution">
    <text evidence="1">The sequence shown here is derived from an EMBL/GenBank/DDBJ whole genome shotgun (WGS) entry which is preliminary data.</text>
</comment>
<name>A0ABU7K5Y0_9ACTN</name>
<dbReference type="InterPro" id="IPR023198">
    <property type="entry name" value="PGP-like_dom2"/>
</dbReference>
<dbReference type="SFLD" id="SFLDG01129">
    <property type="entry name" value="C1.5:_HAD__Beta-PGM__Phosphata"/>
    <property type="match status" value="1"/>
</dbReference>
<accession>A0ABU7K5Y0</accession>
<dbReference type="PANTHER" id="PTHR43481">
    <property type="entry name" value="FRUCTOSE-1-PHOSPHATE PHOSPHATASE"/>
    <property type="match status" value="1"/>
</dbReference>
<dbReference type="EMBL" id="JAUZMY010000008">
    <property type="protein sequence ID" value="MEE2037658.1"/>
    <property type="molecule type" value="Genomic_DNA"/>
</dbReference>
<dbReference type="InterPro" id="IPR006439">
    <property type="entry name" value="HAD-SF_hydro_IA"/>
</dbReference>
<dbReference type="PANTHER" id="PTHR43481:SF4">
    <property type="entry name" value="GLYCEROL-1-PHOSPHATE PHOSPHOHYDROLASE 1-RELATED"/>
    <property type="match status" value="1"/>
</dbReference>
<dbReference type="GO" id="GO:0016787">
    <property type="term" value="F:hydrolase activity"/>
    <property type="evidence" value="ECO:0007669"/>
    <property type="project" value="UniProtKB-KW"/>
</dbReference>
<dbReference type="Gene3D" id="1.10.150.240">
    <property type="entry name" value="Putative phosphatase, domain 2"/>
    <property type="match status" value="1"/>
</dbReference>
<dbReference type="SUPFAM" id="SSF56784">
    <property type="entry name" value="HAD-like"/>
    <property type="match status" value="1"/>
</dbReference>
<organism evidence="1 2">
    <name type="scientific">Nocardiopsis codii</name>
    <dbReference type="NCBI Taxonomy" id="3065942"/>
    <lineage>
        <taxon>Bacteria</taxon>
        <taxon>Bacillati</taxon>
        <taxon>Actinomycetota</taxon>
        <taxon>Actinomycetes</taxon>
        <taxon>Streptosporangiales</taxon>
        <taxon>Nocardiopsidaceae</taxon>
        <taxon>Nocardiopsis</taxon>
    </lineage>
</organism>
<keyword evidence="1" id="KW-0378">Hydrolase</keyword>
<evidence type="ECO:0000313" key="1">
    <source>
        <dbReference type="EMBL" id="MEE2037658.1"/>
    </source>
</evidence>
<dbReference type="InterPro" id="IPR023214">
    <property type="entry name" value="HAD_sf"/>
</dbReference>
<keyword evidence="2" id="KW-1185">Reference proteome</keyword>
<evidence type="ECO:0000313" key="2">
    <source>
        <dbReference type="Proteomes" id="UP001356095"/>
    </source>
</evidence>
<gene>
    <name evidence="1" type="ORF">Q8791_10550</name>
</gene>
<dbReference type="Gene3D" id="3.40.50.1000">
    <property type="entry name" value="HAD superfamily/HAD-like"/>
    <property type="match status" value="1"/>
</dbReference>
<dbReference type="PRINTS" id="PR00413">
    <property type="entry name" value="HADHALOGNASE"/>
</dbReference>
<dbReference type="Pfam" id="PF00702">
    <property type="entry name" value="Hydrolase"/>
    <property type="match status" value="1"/>
</dbReference>
<dbReference type="InterPro" id="IPR036412">
    <property type="entry name" value="HAD-like_sf"/>
</dbReference>